<protein>
    <submittedName>
        <fullName evidence="7">Uncharacterized protein</fullName>
    </submittedName>
</protein>
<dbReference type="GO" id="GO:0016020">
    <property type="term" value="C:membrane"/>
    <property type="evidence" value="ECO:0007669"/>
    <property type="project" value="GOC"/>
</dbReference>
<feature type="transmembrane region" description="Helical" evidence="2">
    <location>
        <begin position="1445"/>
        <end position="1462"/>
    </location>
</feature>
<feature type="domain" description="PGAP2IP first transmembrane" evidence="5">
    <location>
        <begin position="1115"/>
        <end position="1270"/>
    </location>
</feature>
<evidence type="ECO:0000259" key="5">
    <source>
        <dbReference type="Pfam" id="PF23022"/>
    </source>
</evidence>
<feature type="domain" description="PGAP2IP second transmembrane" evidence="4">
    <location>
        <begin position="1290"/>
        <end position="1464"/>
    </location>
</feature>
<dbReference type="InterPro" id="IPR036691">
    <property type="entry name" value="Endo/exonu/phosph_ase_sf"/>
</dbReference>
<keyword evidence="2" id="KW-0472">Membrane</keyword>
<feature type="domain" description="PGAP2IP C-terminal nuclease-like" evidence="6">
    <location>
        <begin position="1523"/>
        <end position="1611"/>
    </location>
</feature>
<feature type="domain" description="CWH43-like N-terminal" evidence="3">
    <location>
        <begin position="860"/>
        <end position="980"/>
    </location>
</feature>
<dbReference type="Gene3D" id="3.60.10.10">
    <property type="entry name" value="Endonuclease/exonuclease/phosphatase"/>
    <property type="match status" value="1"/>
</dbReference>
<dbReference type="InterPro" id="IPR057315">
    <property type="entry name" value="Exo_endo_phos_PGAP2IP_C"/>
</dbReference>
<feature type="region of interest" description="Disordered" evidence="1">
    <location>
        <begin position="582"/>
        <end position="602"/>
    </location>
</feature>
<proteinExistence type="predicted"/>
<feature type="compositionally biased region" description="Low complexity" evidence="1">
    <location>
        <begin position="16"/>
        <end position="33"/>
    </location>
</feature>
<evidence type="ECO:0000259" key="4">
    <source>
        <dbReference type="Pfam" id="PF23021"/>
    </source>
</evidence>
<reference evidence="7" key="1">
    <citation type="submission" date="2021-01" db="EMBL/GenBank/DDBJ databases">
        <authorList>
            <person name="Kaushik A."/>
        </authorList>
    </citation>
    <scope>NUCLEOTIDE SEQUENCE</scope>
    <source>
        <strain evidence="7">AG4-R118</strain>
    </source>
</reference>
<feature type="transmembrane region" description="Helical" evidence="2">
    <location>
        <begin position="1491"/>
        <end position="1508"/>
    </location>
</feature>
<sequence length="1833" mass="202638">MGSSSSKSRVTKRGNASTRGSTSRGTTGASVGTGSSGRRRVTANQMQTTQLEFSEIVTFNPIYSHLECYLRQLNWWILDGKLKGPPFRLNKGGPAGPTGECGSVGQWSYCTMNEKYKQPPASRYIGAAAPGFNLEAGLSQTIQTTIQICHQQPLEDANVRTALLYLVERIAYQGLAIRTDLDIFSIYAHLKSMSTNGYAPPPEDLVGTRIMNILGLATFKAPVEWENRMELANRIKVELHADILEVQLYYQELQQLSIASDYFFRILISLYDLMKKQSWTATTCLDHPRFSLMIICKFRNTNTSSPPNKGGPMYQNTPNTGSRADQHAEFEELRRHISHAREQAQSQLGRGDAPRQEEQYLETVASMLAKAEGLLGQAALQPSTSTTYLSSTPHASALTPSGGSGSISTPGATQSSPLLSSLASPGAPVPTSVAAPAGLLGVASLNSYSEPAIPSDRLIFSYLWKLWALRDGKTRQDVPPLRVDLQVVALNINLLGGQAELNRNPSLWKRLAFQLRLIEDEARDDENSKRIVGMLQKAQEELLLPFEQYCIAWSRLSESDKNKILMDYAAAAKSIKANLASQVPEGSDTLPPRSATPTSGSATALTQNLPELHEAIKLVDTYFYGFYPGIQLHTKIERLLKLPLSELPNHIWTRKRLNWLSKFSQNHAGRSTDQIVAYMAIVIQQQLRGKGLAPMPPSGWPAKGVQVTEVLPPTSSAMFSPSLTVQANQFVERTLQAIEEVRYHMKRVELLDAHHQPLRALVTEAYDLALFFYRAVALHYMLFLNEKETRSTMMHAMLIIEQFFLSSTGYPAHIMTLKNAVTAVTRVRDAVNSMRDAHERRYREYLSLKAQESGGTNVHTAFLCALAVGLALHYKKIVKNGVAGWPQEWWPSVSATIGDWYPERSLFQILIALTSGPRFALVFLWWFVTRVQHPRAATAIAVCGLIRTVSCGGWVYITSSDDHDAHDVLMILKIVASLFFGALPPMIYFFIRHKVQRIPGAYTHYSFFEWWLIVTDVAFDSLKSTEFSAVEISIRTVGNSSAEIEKPTIPKSEVRADPVQLSAKAVEPKVLPAATQEKKNDGATADVVSLNSPGLIKSLVFSPAATYLADLYLSYCSWSVYTSLAITLFYFNIWELGVTGSELAVISTLTPFWLGIKSFRESVASHTGQTVTRACMILGMAAYATDEPLGRLFIVAFANMALGIDWAITWSGLSSHLGPRDNSLIFAAGFILANLSKMANHSNNPVWPIVDSRSGGWNKTGLFLALLALAQFASRPPATARQEVAKVDNSKMWMSSMGLGGTIFALYSLFADSVVRSCLTSPQGPIPGVIPSAVTISALCAGLALASSTSASRVVNHPAWLSIGAGACFVMYQYRDWIGYAGGLVYGLFLMSIFPKMLQESAFRGSALVYYLMWLTVIGLLLADVWATAYAFVPGGVYMRERTDIVLTAEILAIGCGVLNWNKRTIASAEAQSQSTKTSPVSTFAKLKSRIRVTLGLVMALAMSVALYRTPRSPPVPHHSGDRLITAGIWTMHFGQDNEGRDSQRRMGNLIRDMELDVVGLLETDLHRTVFGHRDLTQVVAEELGYYVGNFTPDLGPGPNSHTWGAVLLSKASSFILSPLAVDPAKTLLIQFPILNSTHHLLPSPNGELAPAISAVIDAWGTKVHVVVSHNGQEEDPLDRELQSRKLGEIMNATFPDPTIFLGYVVTKPHANRPAPYFFLTEDGRMHDIDHLDWDRWCEYILYRGLWRVGYARVSRSTITDTELQVGKFVLPKHGSTIVGESLDDRYIRARKEDMPLGHLFNEAYYPPHGKNGHVYHVFNYPLHYRIPDYAPL</sequence>
<feature type="transmembrane region" description="Helical" evidence="2">
    <location>
        <begin position="1330"/>
        <end position="1347"/>
    </location>
</feature>
<feature type="region of interest" description="Disordered" evidence="1">
    <location>
        <begin position="303"/>
        <end position="328"/>
    </location>
</feature>
<dbReference type="Pfam" id="PF10277">
    <property type="entry name" value="Frag1"/>
    <property type="match status" value="1"/>
</dbReference>
<evidence type="ECO:0000313" key="8">
    <source>
        <dbReference type="Proteomes" id="UP000663888"/>
    </source>
</evidence>
<evidence type="ECO:0000259" key="3">
    <source>
        <dbReference type="Pfam" id="PF10277"/>
    </source>
</evidence>
<dbReference type="InterPro" id="IPR051916">
    <property type="entry name" value="GPI-anchor_lipid_remodeler"/>
</dbReference>
<dbReference type="GO" id="GO:0005783">
    <property type="term" value="C:endoplasmic reticulum"/>
    <property type="evidence" value="ECO:0007669"/>
    <property type="project" value="TreeGrafter"/>
</dbReference>
<feature type="region of interest" description="Disordered" evidence="1">
    <location>
        <begin position="1"/>
        <end position="43"/>
    </location>
</feature>
<dbReference type="EMBL" id="CAJMWX010001048">
    <property type="protein sequence ID" value="CAE6456800.1"/>
    <property type="molecule type" value="Genomic_DNA"/>
</dbReference>
<evidence type="ECO:0000313" key="7">
    <source>
        <dbReference type="EMBL" id="CAE6456800.1"/>
    </source>
</evidence>
<evidence type="ECO:0000256" key="1">
    <source>
        <dbReference type="SAM" id="MobiDB-lite"/>
    </source>
</evidence>
<dbReference type="SUPFAM" id="SSF56219">
    <property type="entry name" value="DNase I-like"/>
    <property type="match status" value="1"/>
</dbReference>
<feature type="transmembrane region" description="Helical" evidence="2">
    <location>
        <begin position="1112"/>
        <end position="1133"/>
    </location>
</feature>
<dbReference type="GO" id="GO:0031505">
    <property type="term" value="P:fungal-type cell wall organization"/>
    <property type="evidence" value="ECO:0007669"/>
    <property type="project" value="TreeGrafter"/>
</dbReference>
<comment type="caution">
    <text evidence="7">The sequence shown here is derived from an EMBL/GenBank/DDBJ whole genome shotgun (WGS) entry which is preliminary data.</text>
</comment>
<dbReference type="PANTHER" id="PTHR14859">
    <property type="entry name" value="CALCOFLUOR WHITE HYPERSENSITIVE PROTEIN PRECURSOR"/>
    <property type="match status" value="1"/>
</dbReference>
<feature type="transmembrane region" description="Helical" evidence="2">
    <location>
        <begin position="1292"/>
        <end position="1310"/>
    </location>
</feature>
<dbReference type="Pfam" id="PF23022">
    <property type="entry name" value="6TM_1st_PGAP2IP"/>
    <property type="match status" value="1"/>
</dbReference>
<dbReference type="InterPro" id="IPR053911">
    <property type="entry name" value="PGAP2IP_TM_2nd"/>
</dbReference>
<feature type="transmembrane region" description="Helical" evidence="2">
    <location>
        <begin position="939"/>
        <end position="957"/>
    </location>
</feature>
<evidence type="ECO:0000259" key="6">
    <source>
        <dbReference type="Pfam" id="PF23226"/>
    </source>
</evidence>
<feature type="transmembrane region" description="Helical" evidence="2">
    <location>
        <begin position="906"/>
        <end position="927"/>
    </location>
</feature>
<feature type="transmembrane region" description="Helical" evidence="2">
    <location>
        <begin position="1407"/>
        <end position="1433"/>
    </location>
</feature>
<feature type="domain" description="PGAP2IP C-terminal nuclease-like" evidence="6">
    <location>
        <begin position="1627"/>
        <end position="1783"/>
    </location>
</feature>
<dbReference type="Proteomes" id="UP000663888">
    <property type="component" value="Unassembled WGS sequence"/>
</dbReference>
<dbReference type="InterPro" id="IPR053912">
    <property type="entry name" value="PGAP2IP_TM_1nd"/>
</dbReference>
<dbReference type="OrthoDB" id="10253744at2759"/>
<dbReference type="Pfam" id="PF23226">
    <property type="entry name" value="Exo_endo_phos_PGAP2IP"/>
    <property type="match status" value="2"/>
</dbReference>
<feature type="compositionally biased region" description="Low complexity" evidence="1">
    <location>
        <begin position="406"/>
        <end position="426"/>
    </location>
</feature>
<dbReference type="Pfam" id="PF23021">
    <property type="entry name" value="6TM_2nd_PGAP2IP"/>
    <property type="match status" value="1"/>
</dbReference>
<gene>
    <name evidence="7" type="ORF">RDB_LOCUS79133</name>
</gene>
<feature type="transmembrane region" description="Helical" evidence="2">
    <location>
        <begin position="1378"/>
        <end position="1395"/>
    </location>
</feature>
<dbReference type="InterPro" id="IPR019402">
    <property type="entry name" value="CWH43_N"/>
</dbReference>
<name>A0A8H3BFZ0_9AGAM</name>
<accession>A0A8H3BFZ0</accession>
<feature type="transmembrane region" description="Helical" evidence="2">
    <location>
        <begin position="1354"/>
        <end position="1372"/>
    </location>
</feature>
<feature type="transmembrane region" description="Helical" evidence="2">
    <location>
        <begin position="969"/>
        <end position="991"/>
    </location>
</feature>
<keyword evidence="2" id="KW-0812">Transmembrane</keyword>
<feature type="region of interest" description="Disordered" evidence="1">
    <location>
        <begin position="385"/>
        <end position="427"/>
    </location>
</feature>
<organism evidence="7 8">
    <name type="scientific">Rhizoctonia solani</name>
    <dbReference type="NCBI Taxonomy" id="456999"/>
    <lineage>
        <taxon>Eukaryota</taxon>
        <taxon>Fungi</taxon>
        <taxon>Dikarya</taxon>
        <taxon>Basidiomycota</taxon>
        <taxon>Agaricomycotina</taxon>
        <taxon>Agaricomycetes</taxon>
        <taxon>Cantharellales</taxon>
        <taxon>Ceratobasidiaceae</taxon>
        <taxon>Rhizoctonia</taxon>
    </lineage>
</organism>
<feature type="compositionally biased region" description="Polar residues" evidence="1">
    <location>
        <begin position="314"/>
        <end position="323"/>
    </location>
</feature>
<feature type="transmembrane region" description="Helical" evidence="2">
    <location>
        <begin position="1189"/>
        <end position="1210"/>
    </location>
</feature>
<dbReference type="PANTHER" id="PTHR14859:SF1">
    <property type="entry name" value="PGAP2-INTERACTING PROTEIN"/>
    <property type="match status" value="1"/>
</dbReference>
<dbReference type="GO" id="GO:0006506">
    <property type="term" value="P:GPI anchor biosynthetic process"/>
    <property type="evidence" value="ECO:0007669"/>
    <property type="project" value="TreeGrafter"/>
</dbReference>
<keyword evidence="2" id="KW-1133">Transmembrane helix</keyword>
<evidence type="ECO:0000256" key="2">
    <source>
        <dbReference type="SAM" id="Phobius"/>
    </source>
</evidence>